<evidence type="ECO:0000256" key="10">
    <source>
        <dbReference type="RuleBase" id="RU363035"/>
    </source>
</evidence>
<sequence>MRLMDKTYNPENTEDKIYSLWEKGGYFQPKIDSKKKPFAIILPLPNASDPMHMGHAVFVIEDIMCRYHRMLGEPTLWLPGSDHAGIETQFVFEKKLKKEGKSRFDFDRQTLYQMIWNFVEENREINVTQMKKLGFSMDWTRYHYSLEPKIVENVFATFRKLYKDGLIYRKEKIVNYCTFCGTAFSDLEVDHLEKDEFLYYLDYGPIQIATTRPETIFADVAVAVNPKDQRYLDLVGKKAIIPLINKEVPIIADELVEIGFGTGALKITPAHDTTDFEIGQKHNLPVISCIDFSGKMINVIPELEGLFLKQAKEKTIGLLKQAGKLVKTESLHHTVGFCYRCKNVIEPLLMPQWFVKIDSLAKPAIKAVEEGKIKFFPVRFKKTFLDWMKNIRDWNISRQIVWGPQIPAWYCLNCNPKIKLNFLGKDKKIVSGTFVEVKDKYSFEEIKNGLQSLTAPVDTKYLLEKKGKCPDCQSNHLLQETDTFDTWFLSGQWPLNSLGFNVENPEKSSEDFKYFYPTSVMDTMWDILFFWVARMTMFGLYLAGDVPFKTVHLHARVVDKHGQKMSKSKGNVIDPIPMMKKYGTDALRMSLVFGIAPASDIVVSEEKIMAMRNFANKIWNAARFVITNLELKNQNSKIKIEEENIWKNTENSDDKWILSELDKITKTVTKQIETYHFGQAAETLYEFFWHVFCDKYIEMTKPRLFSKDNPDFKPDESALCTLYSVLCTSLKLLHPFMPYVTETIWQQLPNKPQKPLIVSEWPKT</sequence>
<name>A0A2M7BAS7_9BACT</name>
<dbReference type="PROSITE" id="PS00178">
    <property type="entry name" value="AA_TRNA_LIGASE_I"/>
    <property type="match status" value="1"/>
</dbReference>
<evidence type="ECO:0000256" key="7">
    <source>
        <dbReference type="ARBA" id="ARBA00023146"/>
    </source>
</evidence>
<feature type="domain" description="Aminoacyl-tRNA synthetase class Ia" evidence="11">
    <location>
        <begin position="16"/>
        <end position="594"/>
    </location>
</feature>
<evidence type="ECO:0000256" key="1">
    <source>
        <dbReference type="ARBA" id="ARBA00013169"/>
    </source>
</evidence>
<dbReference type="SUPFAM" id="SSF50677">
    <property type="entry name" value="ValRS/IleRS/LeuRS editing domain"/>
    <property type="match status" value="1"/>
</dbReference>
<dbReference type="GO" id="GO:0004832">
    <property type="term" value="F:valine-tRNA ligase activity"/>
    <property type="evidence" value="ECO:0007669"/>
    <property type="project" value="UniProtKB-UniRule"/>
</dbReference>
<dbReference type="Gene3D" id="1.10.730.10">
    <property type="entry name" value="Isoleucyl-tRNA Synthetase, Domain 1"/>
    <property type="match status" value="1"/>
</dbReference>
<dbReference type="Pfam" id="PF08264">
    <property type="entry name" value="Anticodon_1"/>
    <property type="match status" value="1"/>
</dbReference>
<evidence type="ECO:0000256" key="8">
    <source>
        <dbReference type="ARBA" id="ARBA00047552"/>
    </source>
</evidence>
<evidence type="ECO:0000256" key="9">
    <source>
        <dbReference type="NCBIfam" id="TIGR00422"/>
    </source>
</evidence>
<dbReference type="InterPro" id="IPR009008">
    <property type="entry name" value="Val/Leu/Ile-tRNA-synth_edit"/>
</dbReference>
<evidence type="ECO:0000313" key="14">
    <source>
        <dbReference type="Proteomes" id="UP000229631"/>
    </source>
</evidence>
<comment type="similarity">
    <text evidence="10">Belongs to the class-I aminoacyl-tRNA synthetase family.</text>
</comment>
<keyword evidence="7 10" id="KW-0030">Aminoacyl-tRNA synthetase</keyword>
<dbReference type="GO" id="GO:0005524">
    <property type="term" value="F:ATP binding"/>
    <property type="evidence" value="ECO:0007669"/>
    <property type="project" value="UniProtKB-KW"/>
</dbReference>
<dbReference type="GO" id="GO:0005829">
    <property type="term" value="C:cytosol"/>
    <property type="evidence" value="ECO:0007669"/>
    <property type="project" value="TreeGrafter"/>
</dbReference>
<gene>
    <name evidence="13" type="ORF">COS54_03455</name>
</gene>
<dbReference type="InterPro" id="IPR002300">
    <property type="entry name" value="aa-tRNA-synth_Ia"/>
</dbReference>
<protein>
    <recommendedName>
        <fullName evidence="1 9">Valine--tRNA ligase</fullName>
        <ecNumber evidence="1 9">6.1.1.9</ecNumber>
    </recommendedName>
</protein>
<dbReference type="GO" id="GO:0006438">
    <property type="term" value="P:valyl-tRNA aminoacylation"/>
    <property type="evidence" value="ECO:0007669"/>
    <property type="project" value="UniProtKB-UniRule"/>
</dbReference>
<evidence type="ECO:0000256" key="6">
    <source>
        <dbReference type="ARBA" id="ARBA00022917"/>
    </source>
</evidence>
<dbReference type="GO" id="GO:0002161">
    <property type="term" value="F:aminoacyl-tRNA deacylase activity"/>
    <property type="evidence" value="ECO:0007669"/>
    <property type="project" value="InterPro"/>
</dbReference>
<evidence type="ECO:0000259" key="12">
    <source>
        <dbReference type="Pfam" id="PF08264"/>
    </source>
</evidence>
<evidence type="ECO:0000259" key="11">
    <source>
        <dbReference type="Pfam" id="PF00133"/>
    </source>
</evidence>
<evidence type="ECO:0000313" key="13">
    <source>
        <dbReference type="EMBL" id="PIV00211.1"/>
    </source>
</evidence>
<dbReference type="EMBL" id="PEVC01000060">
    <property type="protein sequence ID" value="PIV00211.1"/>
    <property type="molecule type" value="Genomic_DNA"/>
</dbReference>
<dbReference type="Proteomes" id="UP000229631">
    <property type="component" value="Unassembled WGS sequence"/>
</dbReference>
<dbReference type="InterPro" id="IPR033705">
    <property type="entry name" value="Anticodon_Ia_Val"/>
</dbReference>
<keyword evidence="5 10" id="KW-0067">ATP-binding</keyword>
<dbReference type="PANTHER" id="PTHR11946:SF93">
    <property type="entry name" value="VALINE--TRNA LIGASE, CHLOROPLASTIC_MITOCHONDRIAL 2"/>
    <property type="match status" value="1"/>
</dbReference>
<comment type="catalytic activity">
    <reaction evidence="8">
        <text>tRNA(Val) + L-valine + ATP = L-valyl-tRNA(Val) + AMP + diphosphate</text>
        <dbReference type="Rhea" id="RHEA:10704"/>
        <dbReference type="Rhea" id="RHEA-COMP:9672"/>
        <dbReference type="Rhea" id="RHEA-COMP:9708"/>
        <dbReference type="ChEBI" id="CHEBI:30616"/>
        <dbReference type="ChEBI" id="CHEBI:33019"/>
        <dbReference type="ChEBI" id="CHEBI:57762"/>
        <dbReference type="ChEBI" id="CHEBI:78442"/>
        <dbReference type="ChEBI" id="CHEBI:78537"/>
        <dbReference type="ChEBI" id="CHEBI:456215"/>
        <dbReference type="EC" id="6.1.1.9"/>
    </reaction>
</comment>
<accession>A0A2M7BAS7</accession>
<keyword evidence="6 10" id="KW-0648">Protein biosynthesis</keyword>
<dbReference type="SUPFAM" id="SSF47323">
    <property type="entry name" value="Anticodon-binding domain of a subclass of class I aminoacyl-tRNA synthetases"/>
    <property type="match status" value="1"/>
</dbReference>
<dbReference type="InterPro" id="IPR001412">
    <property type="entry name" value="aa-tRNA-synth_I_CS"/>
</dbReference>
<evidence type="ECO:0000256" key="3">
    <source>
        <dbReference type="ARBA" id="ARBA00022598"/>
    </source>
</evidence>
<dbReference type="InterPro" id="IPR002303">
    <property type="entry name" value="Valyl-tRNA_ligase"/>
</dbReference>
<dbReference type="PANTHER" id="PTHR11946">
    <property type="entry name" value="VALYL-TRNA SYNTHETASES"/>
    <property type="match status" value="1"/>
</dbReference>
<dbReference type="NCBIfam" id="NF004349">
    <property type="entry name" value="PRK05729.1"/>
    <property type="match status" value="1"/>
</dbReference>
<organism evidence="13 14">
    <name type="scientific">Candidatus Shapirobacteria bacterium CG03_land_8_20_14_0_80_39_12</name>
    <dbReference type="NCBI Taxonomy" id="1974879"/>
    <lineage>
        <taxon>Bacteria</taxon>
        <taxon>Candidatus Shapironibacteriota</taxon>
    </lineage>
</organism>
<comment type="caution">
    <text evidence="13">The sequence shown here is derived from an EMBL/GenBank/DDBJ whole genome shotgun (WGS) entry which is preliminary data.</text>
</comment>
<dbReference type="InterPro" id="IPR014729">
    <property type="entry name" value="Rossmann-like_a/b/a_fold"/>
</dbReference>
<dbReference type="InterPro" id="IPR009080">
    <property type="entry name" value="tRNAsynth_Ia_anticodon-bd"/>
</dbReference>
<feature type="domain" description="Methionyl/Valyl/Leucyl/Isoleucyl-tRNA synthetase anticodon-binding" evidence="12">
    <location>
        <begin position="654"/>
        <end position="763"/>
    </location>
</feature>
<dbReference type="EC" id="6.1.1.9" evidence="1 9"/>
<dbReference type="NCBIfam" id="TIGR00422">
    <property type="entry name" value="valS"/>
    <property type="match status" value="1"/>
</dbReference>
<proteinExistence type="inferred from homology"/>
<keyword evidence="3 10" id="KW-0436">Ligase</keyword>
<evidence type="ECO:0000256" key="5">
    <source>
        <dbReference type="ARBA" id="ARBA00022840"/>
    </source>
</evidence>
<keyword evidence="4 10" id="KW-0547">Nucleotide-binding</keyword>
<dbReference type="Gene3D" id="3.40.50.620">
    <property type="entry name" value="HUPs"/>
    <property type="match status" value="2"/>
</dbReference>
<dbReference type="InterPro" id="IPR013155">
    <property type="entry name" value="M/V/L/I-tRNA-synth_anticd-bd"/>
</dbReference>
<dbReference type="SUPFAM" id="SSF52374">
    <property type="entry name" value="Nucleotidylyl transferase"/>
    <property type="match status" value="1"/>
</dbReference>
<dbReference type="CDD" id="cd07962">
    <property type="entry name" value="Anticodon_Ia_Val"/>
    <property type="match status" value="1"/>
</dbReference>
<keyword evidence="2" id="KW-0963">Cytoplasm</keyword>
<dbReference type="PRINTS" id="PR00986">
    <property type="entry name" value="TRNASYNTHVAL"/>
</dbReference>
<dbReference type="CDD" id="cd00817">
    <property type="entry name" value="ValRS_core"/>
    <property type="match status" value="1"/>
</dbReference>
<reference evidence="14" key="1">
    <citation type="submission" date="2017-09" db="EMBL/GenBank/DDBJ databases">
        <title>Depth-based differentiation of microbial function through sediment-hosted aquifers and enrichment of novel symbionts in the deep terrestrial subsurface.</title>
        <authorList>
            <person name="Probst A.J."/>
            <person name="Ladd B."/>
            <person name="Jarett J.K."/>
            <person name="Geller-Mcgrath D.E."/>
            <person name="Sieber C.M.K."/>
            <person name="Emerson J.B."/>
            <person name="Anantharaman K."/>
            <person name="Thomas B.C."/>
            <person name="Malmstrom R."/>
            <person name="Stieglmeier M."/>
            <person name="Klingl A."/>
            <person name="Woyke T."/>
            <person name="Ryan C.M."/>
            <person name="Banfield J.F."/>
        </authorList>
    </citation>
    <scope>NUCLEOTIDE SEQUENCE [LARGE SCALE GENOMIC DNA]</scope>
</reference>
<dbReference type="AlphaFoldDB" id="A0A2M7BAS7"/>
<dbReference type="Pfam" id="PF00133">
    <property type="entry name" value="tRNA-synt_1"/>
    <property type="match status" value="1"/>
</dbReference>
<evidence type="ECO:0000256" key="2">
    <source>
        <dbReference type="ARBA" id="ARBA00022490"/>
    </source>
</evidence>
<evidence type="ECO:0000256" key="4">
    <source>
        <dbReference type="ARBA" id="ARBA00022741"/>
    </source>
</evidence>
<dbReference type="Gene3D" id="3.90.740.10">
    <property type="entry name" value="Valyl/Leucyl/Isoleucyl-tRNA synthetase, editing domain"/>
    <property type="match status" value="1"/>
</dbReference>